<reference evidence="4" key="1">
    <citation type="submission" date="2016-01" db="EMBL/GenBank/DDBJ databases">
        <authorList>
            <person name="Peeters Charlotte."/>
        </authorList>
    </citation>
    <scope>NUCLEOTIDE SEQUENCE [LARGE SCALE GENOMIC DNA]</scope>
</reference>
<evidence type="ECO:0000313" key="3">
    <source>
        <dbReference type="EMBL" id="SAK73251.1"/>
    </source>
</evidence>
<dbReference type="Proteomes" id="UP000054624">
    <property type="component" value="Unassembled WGS sequence"/>
</dbReference>
<dbReference type="InterPro" id="IPR051803">
    <property type="entry name" value="TA_system_RelE-like_toxin"/>
</dbReference>
<accession>A0A158BTE7</accession>
<evidence type="ECO:0000313" key="4">
    <source>
        <dbReference type="Proteomes" id="UP000054624"/>
    </source>
</evidence>
<dbReference type="PANTHER" id="PTHR33755">
    <property type="entry name" value="TOXIN PARE1-RELATED"/>
    <property type="match status" value="1"/>
</dbReference>
<dbReference type="InterPro" id="IPR035093">
    <property type="entry name" value="RelE/ParE_toxin_dom_sf"/>
</dbReference>
<name>A0A158BTE7_9BURK</name>
<proteinExistence type="inferred from homology"/>
<dbReference type="EMBL" id="FCOI02000016">
    <property type="protein sequence ID" value="SAK73251.1"/>
    <property type="molecule type" value="Genomic_DNA"/>
</dbReference>
<dbReference type="Pfam" id="PF05016">
    <property type="entry name" value="ParE_toxin"/>
    <property type="match status" value="1"/>
</dbReference>
<keyword evidence="2" id="KW-1277">Toxin-antitoxin system</keyword>
<dbReference type="AlphaFoldDB" id="A0A158BTE7"/>
<dbReference type="InterPro" id="IPR007712">
    <property type="entry name" value="RelE/ParE_toxin"/>
</dbReference>
<comment type="similarity">
    <text evidence="1">Belongs to the RelE toxin family.</text>
</comment>
<gene>
    <name evidence="3" type="ORF">AWB76_04644</name>
</gene>
<dbReference type="OrthoDB" id="9798046at2"/>
<dbReference type="STRING" id="1777137.AWB76_04644"/>
<dbReference type="Gene3D" id="3.30.2310.20">
    <property type="entry name" value="RelE-like"/>
    <property type="match status" value="1"/>
</dbReference>
<dbReference type="RefSeq" id="WP_061162396.1">
    <property type="nucleotide sequence ID" value="NZ_FCOI02000016.1"/>
</dbReference>
<dbReference type="PANTHER" id="PTHR33755:SF6">
    <property type="entry name" value="PLASMID STABILIZATION SYSTEM PROTEIN"/>
    <property type="match status" value="1"/>
</dbReference>
<sequence length="93" mass="10778">MLSIRWTVEALEDFDQLTDCIAELSPRAAMTMFEVIEKAVIPVAVTPFLFRSGREPGTREIVAHPNYIVVYRVMDNWIEVVNVIHARQRYPFP</sequence>
<protein>
    <submittedName>
        <fullName evidence="3">Translation repressor RelE</fullName>
    </submittedName>
</protein>
<evidence type="ECO:0000256" key="1">
    <source>
        <dbReference type="ARBA" id="ARBA00006226"/>
    </source>
</evidence>
<organism evidence="3 4">
    <name type="scientific">Caballeronia temeraria</name>
    <dbReference type="NCBI Taxonomy" id="1777137"/>
    <lineage>
        <taxon>Bacteria</taxon>
        <taxon>Pseudomonadati</taxon>
        <taxon>Pseudomonadota</taxon>
        <taxon>Betaproteobacteria</taxon>
        <taxon>Burkholderiales</taxon>
        <taxon>Burkholderiaceae</taxon>
        <taxon>Caballeronia</taxon>
    </lineage>
</organism>
<keyword evidence="4" id="KW-1185">Reference proteome</keyword>
<evidence type="ECO:0000256" key="2">
    <source>
        <dbReference type="ARBA" id="ARBA00022649"/>
    </source>
</evidence>